<dbReference type="Proteomes" id="UP000309038">
    <property type="component" value="Unassembled WGS sequence"/>
</dbReference>
<evidence type="ECO:0000313" key="2">
    <source>
        <dbReference type="Proteomes" id="UP000309038"/>
    </source>
</evidence>
<protein>
    <submittedName>
        <fullName evidence="1">Uncharacterized protein</fullName>
    </submittedName>
</protein>
<dbReference type="EMBL" id="SGPJ01000035">
    <property type="protein sequence ID" value="THH00975.1"/>
    <property type="molecule type" value="Genomic_DNA"/>
</dbReference>
<name>A0A4S4KQS7_9APHY</name>
<sequence>MAGQVLARLEAHDNCPSDVEVVLHARYDAKEAKLMRGYYLASPSLRCIFWLEMVFVNKVTYAVRAAMSEAHLGLAVESHFCVLIYILVCHATDASRCVEKYKVDGDSSYHVCAIGHQMEILRYEMFLHYHGEPAVRGSRTESALPEKGRLRVHTYLFKVFSWIFFGMPTLYLKELRKVWVDETVYYDGWRKFTDALKRDWENSITPATVLLSTNVGFLAIQSIDNSPGSVHRSLAQIASYVSAIMSLFNYITVQILSRQHRDYLYETSNATMNFFDRRENQVGLEMVAITISLPTGLFIWRFAPIDSSSLPLTDWV</sequence>
<proteinExistence type="predicted"/>
<gene>
    <name evidence="1" type="ORF">EW026_g1618</name>
</gene>
<organism evidence="1 2">
    <name type="scientific">Hermanssonia centrifuga</name>
    <dbReference type="NCBI Taxonomy" id="98765"/>
    <lineage>
        <taxon>Eukaryota</taxon>
        <taxon>Fungi</taxon>
        <taxon>Dikarya</taxon>
        <taxon>Basidiomycota</taxon>
        <taxon>Agaricomycotina</taxon>
        <taxon>Agaricomycetes</taxon>
        <taxon>Polyporales</taxon>
        <taxon>Meruliaceae</taxon>
        <taxon>Hermanssonia</taxon>
    </lineage>
</organism>
<evidence type="ECO:0000313" key="1">
    <source>
        <dbReference type="EMBL" id="THH00975.1"/>
    </source>
</evidence>
<reference evidence="1 2" key="1">
    <citation type="submission" date="2019-02" db="EMBL/GenBank/DDBJ databases">
        <title>Genome sequencing of the rare red list fungi Phlebia centrifuga.</title>
        <authorList>
            <person name="Buettner E."/>
            <person name="Kellner H."/>
        </authorList>
    </citation>
    <scope>NUCLEOTIDE SEQUENCE [LARGE SCALE GENOMIC DNA]</scope>
    <source>
        <strain evidence="1 2">DSM 108282</strain>
    </source>
</reference>
<dbReference type="AlphaFoldDB" id="A0A4S4KQS7"/>
<accession>A0A4S4KQS7</accession>
<keyword evidence="2" id="KW-1185">Reference proteome</keyword>
<comment type="caution">
    <text evidence="1">The sequence shown here is derived from an EMBL/GenBank/DDBJ whole genome shotgun (WGS) entry which is preliminary data.</text>
</comment>